<dbReference type="InterPro" id="IPR047272">
    <property type="entry name" value="S49_SppA_C"/>
</dbReference>
<comment type="caution">
    <text evidence="6">The sequence shown here is derived from an EMBL/GenBank/DDBJ whole genome shotgun (WGS) entry which is preliminary data.</text>
</comment>
<sequence>MKKNLALIISISLLLSGCAPHIHLDFLGEEKVQEVLLIKSPAKEKILILDVTGLISTTLNPGLFEREGDILSRVYYRLEKASEDKRVKALILRLDTPGGEVTASDILYNEILRFKEKTRIPVVGLMMGMATSGGYYVASACDYVIAHPSTITGSIGVISIFPNLQELFTKIGIKVNVIKSGKMKDSGSPFKDLTEEEKKIFQGVIDELYNKFLDVVYQKRKDSLSFEKLKKIADGRIYTASQAHTLKLIDEIGYFDSALKKALSLAMIKDAKVIAYTYYPKRKTNIYAIKLEKPSLFEGNNFEDMLRSLKSGFYYLWLPQVSR</sequence>
<evidence type="ECO:0000256" key="3">
    <source>
        <dbReference type="ARBA" id="ARBA00022801"/>
    </source>
</evidence>
<dbReference type="InterPro" id="IPR002142">
    <property type="entry name" value="Peptidase_S49"/>
</dbReference>
<dbReference type="SUPFAM" id="SSF52096">
    <property type="entry name" value="ClpP/crotonase"/>
    <property type="match status" value="1"/>
</dbReference>
<evidence type="ECO:0000256" key="1">
    <source>
        <dbReference type="ARBA" id="ARBA00008683"/>
    </source>
</evidence>
<evidence type="ECO:0000259" key="5">
    <source>
        <dbReference type="Pfam" id="PF01343"/>
    </source>
</evidence>
<evidence type="ECO:0000313" key="6">
    <source>
        <dbReference type="EMBL" id="GAF74560.1"/>
    </source>
</evidence>
<gene>
    <name evidence="6" type="ORF">S01H1_10816</name>
</gene>
<comment type="similarity">
    <text evidence="1">Belongs to the peptidase S49 family.</text>
</comment>
<protein>
    <recommendedName>
        <fullName evidence="5">Peptidase S49 domain-containing protein</fullName>
    </recommendedName>
</protein>
<dbReference type="EMBL" id="BARS01005513">
    <property type="protein sequence ID" value="GAF74560.1"/>
    <property type="molecule type" value="Genomic_DNA"/>
</dbReference>
<proteinExistence type="inferred from homology"/>
<reference evidence="6" key="1">
    <citation type="journal article" date="2014" name="Front. Microbiol.">
        <title>High frequency of phylogenetically diverse reductive dehalogenase-homologous genes in deep subseafloor sedimentary metagenomes.</title>
        <authorList>
            <person name="Kawai M."/>
            <person name="Futagami T."/>
            <person name="Toyoda A."/>
            <person name="Takaki Y."/>
            <person name="Nishi S."/>
            <person name="Hori S."/>
            <person name="Arai W."/>
            <person name="Tsubouchi T."/>
            <person name="Morono Y."/>
            <person name="Uchiyama I."/>
            <person name="Ito T."/>
            <person name="Fujiyama A."/>
            <person name="Inagaki F."/>
            <person name="Takami H."/>
        </authorList>
    </citation>
    <scope>NUCLEOTIDE SEQUENCE</scope>
    <source>
        <strain evidence="6">Expedition CK06-06</strain>
    </source>
</reference>
<dbReference type="Gene3D" id="3.90.226.10">
    <property type="entry name" value="2-enoyl-CoA Hydratase, Chain A, domain 1"/>
    <property type="match status" value="2"/>
</dbReference>
<dbReference type="GO" id="GO:0006508">
    <property type="term" value="P:proteolysis"/>
    <property type="evidence" value="ECO:0007669"/>
    <property type="project" value="UniProtKB-KW"/>
</dbReference>
<evidence type="ECO:0000256" key="4">
    <source>
        <dbReference type="ARBA" id="ARBA00022825"/>
    </source>
</evidence>
<dbReference type="Gene3D" id="6.20.330.10">
    <property type="match status" value="1"/>
</dbReference>
<dbReference type="GO" id="GO:0008236">
    <property type="term" value="F:serine-type peptidase activity"/>
    <property type="evidence" value="ECO:0007669"/>
    <property type="project" value="UniProtKB-KW"/>
</dbReference>
<dbReference type="AlphaFoldDB" id="X0TET1"/>
<dbReference type="PROSITE" id="PS51257">
    <property type="entry name" value="PROKAR_LIPOPROTEIN"/>
    <property type="match status" value="1"/>
</dbReference>
<dbReference type="NCBIfam" id="TIGR00706">
    <property type="entry name" value="SppA_dom"/>
    <property type="match status" value="1"/>
</dbReference>
<keyword evidence="3" id="KW-0378">Hydrolase</keyword>
<dbReference type="InterPro" id="IPR004635">
    <property type="entry name" value="Pept_S49_SppA"/>
</dbReference>
<organism evidence="6">
    <name type="scientific">marine sediment metagenome</name>
    <dbReference type="NCBI Taxonomy" id="412755"/>
    <lineage>
        <taxon>unclassified sequences</taxon>
        <taxon>metagenomes</taxon>
        <taxon>ecological metagenomes</taxon>
    </lineage>
</organism>
<dbReference type="PANTHER" id="PTHR42987">
    <property type="entry name" value="PEPTIDASE S49"/>
    <property type="match status" value="1"/>
</dbReference>
<dbReference type="PANTHER" id="PTHR42987:SF4">
    <property type="entry name" value="PROTEASE SOHB-RELATED"/>
    <property type="match status" value="1"/>
</dbReference>
<dbReference type="CDD" id="cd07023">
    <property type="entry name" value="S49_Sppa_N_C"/>
    <property type="match status" value="1"/>
</dbReference>
<dbReference type="Pfam" id="PF01343">
    <property type="entry name" value="Peptidase_S49"/>
    <property type="match status" value="1"/>
</dbReference>
<dbReference type="InterPro" id="IPR029045">
    <property type="entry name" value="ClpP/crotonase-like_dom_sf"/>
</dbReference>
<keyword evidence="2" id="KW-0645">Protease</keyword>
<keyword evidence="4" id="KW-0720">Serine protease</keyword>
<feature type="domain" description="Peptidase S49" evidence="5">
    <location>
        <begin position="116"/>
        <end position="266"/>
    </location>
</feature>
<accession>X0TET1</accession>
<evidence type="ECO:0000256" key="2">
    <source>
        <dbReference type="ARBA" id="ARBA00022670"/>
    </source>
</evidence>
<name>X0TET1_9ZZZZ</name>